<gene>
    <name evidence="2" type="ORF">HNR67_005959</name>
</gene>
<feature type="region of interest" description="Disordered" evidence="1">
    <location>
        <begin position="1"/>
        <end position="25"/>
    </location>
</feature>
<organism evidence="2 3">
    <name type="scientific">Crossiella cryophila</name>
    <dbReference type="NCBI Taxonomy" id="43355"/>
    <lineage>
        <taxon>Bacteria</taxon>
        <taxon>Bacillati</taxon>
        <taxon>Actinomycetota</taxon>
        <taxon>Actinomycetes</taxon>
        <taxon>Pseudonocardiales</taxon>
        <taxon>Pseudonocardiaceae</taxon>
        <taxon>Crossiella</taxon>
    </lineage>
</organism>
<dbReference type="Proteomes" id="UP000533598">
    <property type="component" value="Unassembled WGS sequence"/>
</dbReference>
<keyword evidence="3" id="KW-1185">Reference proteome</keyword>
<name>A0A7W7CET6_9PSEU</name>
<dbReference type="RefSeq" id="WP_185005542.1">
    <property type="nucleotide sequence ID" value="NZ_BAAAUI010000043.1"/>
</dbReference>
<evidence type="ECO:0000256" key="1">
    <source>
        <dbReference type="SAM" id="MobiDB-lite"/>
    </source>
</evidence>
<sequence>MTSIAEPCQEPADPGTHPVLGIPAGPPDYNGTQVWRLPPDAGPWPEVDVFTGRSQARAAAGLGELALAAGAEFFVIRCADVEVSRLHREDTGVPAWPVEVFIVVTPVGPAAARFEVFAGDPAEGVRLAVASLLARPVQAVRSARAPG</sequence>
<accession>A0A7W7CET6</accession>
<reference evidence="2 3" key="1">
    <citation type="submission" date="2020-08" db="EMBL/GenBank/DDBJ databases">
        <title>Sequencing the genomes of 1000 actinobacteria strains.</title>
        <authorList>
            <person name="Klenk H.-P."/>
        </authorList>
    </citation>
    <scope>NUCLEOTIDE SEQUENCE [LARGE SCALE GENOMIC DNA]</scope>
    <source>
        <strain evidence="2 3">DSM 44230</strain>
    </source>
</reference>
<proteinExistence type="predicted"/>
<comment type="caution">
    <text evidence="2">The sequence shown here is derived from an EMBL/GenBank/DDBJ whole genome shotgun (WGS) entry which is preliminary data.</text>
</comment>
<evidence type="ECO:0000313" key="3">
    <source>
        <dbReference type="Proteomes" id="UP000533598"/>
    </source>
</evidence>
<dbReference type="AlphaFoldDB" id="A0A7W7CET6"/>
<dbReference type="EMBL" id="JACHMH010000001">
    <property type="protein sequence ID" value="MBB4679841.1"/>
    <property type="molecule type" value="Genomic_DNA"/>
</dbReference>
<protein>
    <submittedName>
        <fullName evidence="2">Uncharacterized protein</fullName>
    </submittedName>
</protein>
<evidence type="ECO:0000313" key="2">
    <source>
        <dbReference type="EMBL" id="MBB4679841.1"/>
    </source>
</evidence>